<dbReference type="GO" id="GO:0004984">
    <property type="term" value="F:olfactory receptor activity"/>
    <property type="evidence" value="ECO:0007669"/>
    <property type="project" value="InterPro"/>
</dbReference>
<evidence type="ECO:0000256" key="9">
    <source>
        <dbReference type="ARBA" id="ARBA00023224"/>
    </source>
</evidence>
<keyword evidence="8 12" id="KW-0675">Receptor</keyword>
<protein>
    <submittedName>
        <fullName evidence="12">Olfactory receptor</fullName>
    </submittedName>
</protein>
<dbReference type="Pfam" id="PF13853">
    <property type="entry name" value="7tm_4"/>
    <property type="match status" value="1"/>
</dbReference>
<proteinExistence type="evidence at transcript level"/>
<evidence type="ECO:0000259" key="11">
    <source>
        <dbReference type="PROSITE" id="PS50262"/>
    </source>
</evidence>
<dbReference type="SUPFAM" id="SSF81321">
    <property type="entry name" value="Family A G protein-coupled receptor-like"/>
    <property type="match status" value="1"/>
</dbReference>
<evidence type="ECO:0000256" key="6">
    <source>
        <dbReference type="ARBA" id="ARBA00023040"/>
    </source>
</evidence>
<evidence type="ECO:0000313" key="12">
    <source>
        <dbReference type="EMBL" id="AAR22982.2"/>
    </source>
</evidence>
<keyword evidence="6" id="KW-0297">G-protein coupled receptor</keyword>
<keyword evidence="7 10" id="KW-0472">Membrane</keyword>
<reference evidence="12" key="1">
    <citation type="submission" date="2003-11" db="EMBL/GenBank/DDBJ databases">
        <title>Olfactory Receptor Gene Expression in Tiger Salamander Olfactory Epithelium.</title>
        <authorList>
            <person name="Marchand J.E."/>
            <person name="Yang X."/>
            <person name="Chikaraishi D."/>
            <person name="Krieger J."/>
            <person name="Breer H."/>
            <person name="Kauer J.S."/>
        </authorList>
    </citation>
    <scope>NUCLEOTIDE SEQUENCE</scope>
    <source>
        <tissue evidence="12">Olfactory epithelium</tissue>
    </source>
</reference>
<dbReference type="InterPro" id="IPR017452">
    <property type="entry name" value="GPCR_Rhodpsn_7TM"/>
</dbReference>
<dbReference type="PRINTS" id="PR00245">
    <property type="entry name" value="OLFACTORYR"/>
</dbReference>
<evidence type="ECO:0000256" key="5">
    <source>
        <dbReference type="ARBA" id="ARBA00022989"/>
    </source>
</evidence>
<dbReference type="Gene3D" id="1.20.1070.10">
    <property type="entry name" value="Rhodopsin 7-helix transmembrane proteins"/>
    <property type="match status" value="1"/>
</dbReference>
<dbReference type="PANTHER" id="PTHR26452">
    <property type="entry name" value="OLFACTORY RECEPTOR"/>
    <property type="match status" value="1"/>
</dbReference>
<dbReference type="AlphaFoldDB" id="Q6RYZ8"/>
<name>Q6RYZ8_AMBTI</name>
<organism evidence="12">
    <name type="scientific">Ambystoma tigrinum</name>
    <name type="common">Eastern tiger salamander</name>
    <dbReference type="NCBI Taxonomy" id="8305"/>
    <lineage>
        <taxon>Eukaryota</taxon>
        <taxon>Metazoa</taxon>
        <taxon>Chordata</taxon>
        <taxon>Craniata</taxon>
        <taxon>Vertebrata</taxon>
        <taxon>Euteleostomi</taxon>
        <taxon>Amphibia</taxon>
        <taxon>Batrachia</taxon>
        <taxon>Caudata</taxon>
        <taxon>Salamandroidea</taxon>
        <taxon>Ambystomatidae</taxon>
        <taxon>Ambystoma</taxon>
    </lineage>
</organism>
<dbReference type="GO" id="GO:0004930">
    <property type="term" value="F:G protein-coupled receptor activity"/>
    <property type="evidence" value="ECO:0007669"/>
    <property type="project" value="UniProtKB-KW"/>
</dbReference>
<feature type="transmembrane region" description="Helical" evidence="10">
    <location>
        <begin position="23"/>
        <end position="41"/>
    </location>
</feature>
<dbReference type="InterPro" id="IPR000725">
    <property type="entry name" value="Olfact_rcpt"/>
</dbReference>
<dbReference type="InterPro" id="IPR050516">
    <property type="entry name" value="Olfactory_GPCR"/>
</dbReference>
<feature type="non-terminal residue" evidence="12">
    <location>
        <position position="165"/>
    </location>
</feature>
<evidence type="ECO:0000256" key="7">
    <source>
        <dbReference type="ARBA" id="ARBA00023136"/>
    </source>
</evidence>
<keyword evidence="2" id="KW-1003">Cell membrane</keyword>
<evidence type="ECO:0000256" key="8">
    <source>
        <dbReference type="ARBA" id="ARBA00023170"/>
    </source>
</evidence>
<comment type="subcellular location">
    <subcellularLocation>
        <location evidence="1">Cell membrane</location>
        <topology evidence="1">Multi-pass membrane protein</topology>
    </subcellularLocation>
</comment>
<evidence type="ECO:0000256" key="1">
    <source>
        <dbReference type="ARBA" id="ARBA00004651"/>
    </source>
</evidence>
<accession>Q6RYZ8</accession>
<feature type="transmembrane region" description="Helical" evidence="10">
    <location>
        <begin position="90"/>
        <end position="109"/>
    </location>
</feature>
<keyword evidence="4" id="KW-0552">Olfaction</keyword>
<evidence type="ECO:0000256" key="4">
    <source>
        <dbReference type="ARBA" id="ARBA00022725"/>
    </source>
</evidence>
<sequence length="165" mass="18377">MAYDRYVAICNPLRYLSIMKKTVCLRMAAGCWGLSFITPLTHTFLMSKLNFCGSHTINHFFCDVTILLKISCSSTGVIEALTYVLGSVELLASFLIIIVSYSNIISSILKIKSKGWEHKAFSTCASHLTVVSLFYGSLCSTYVRPASWYSLENNKILSLSYIALT</sequence>
<evidence type="ECO:0000256" key="3">
    <source>
        <dbReference type="ARBA" id="ARBA00022692"/>
    </source>
</evidence>
<dbReference type="GO" id="GO:0005886">
    <property type="term" value="C:plasma membrane"/>
    <property type="evidence" value="ECO:0007669"/>
    <property type="project" value="UniProtKB-SubCell"/>
</dbReference>
<feature type="domain" description="G-protein coupled receptors family 1 profile" evidence="11">
    <location>
        <begin position="1"/>
        <end position="165"/>
    </location>
</feature>
<evidence type="ECO:0000256" key="10">
    <source>
        <dbReference type="SAM" id="Phobius"/>
    </source>
</evidence>
<evidence type="ECO:0000256" key="2">
    <source>
        <dbReference type="ARBA" id="ARBA00022475"/>
    </source>
</evidence>
<keyword evidence="4" id="KW-0716">Sensory transduction</keyword>
<dbReference type="PROSITE" id="PS50262">
    <property type="entry name" value="G_PROTEIN_RECEP_F1_2"/>
    <property type="match status" value="1"/>
</dbReference>
<keyword evidence="9" id="KW-0807">Transducer</keyword>
<keyword evidence="5 10" id="KW-1133">Transmembrane helix</keyword>
<dbReference type="EMBL" id="AY485174">
    <property type="protein sequence ID" value="AAR22982.2"/>
    <property type="molecule type" value="mRNA"/>
</dbReference>
<keyword evidence="3 10" id="KW-0812">Transmembrane</keyword>